<evidence type="ECO:0000313" key="1">
    <source>
        <dbReference type="EMBL" id="KAK9536050.1"/>
    </source>
</evidence>
<dbReference type="EMBL" id="JBCEZU010000045">
    <property type="protein sequence ID" value="KAK9536050.1"/>
    <property type="molecule type" value="Genomic_DNA"/>
</dbReference>
<sequence length="85" mass="9628">MRRIDFNCLKDKATDPRIIQRIAFQFQSKPASPSLFPRLKCQDGRDRFSLDLPPPVEQQRCASPADCGVDSAGPPCEICKAERRH</sequence>
<gene>
    <name evidence="1" type="ORF">VZT92_005868</name>
</gene>
<evidence type="ECO:0000313" key="2">
    <source>
        <dbReference type="Proteomes" id="UP001488805"/>
    </source>
</evidence>
<protein>
    <submittedName>
        <fullName evidence="1">Uncharacterized protein</fullName>
    </submittedName>
</protein>
<organism evidence="1 2">
    <name type="scientific">Zoarces viviparus</name>
    <name type="common">Viviparous eelpout</name>
    <name type="synonym">Blennius viviparus</name>
    <dbReference type="NCBI Taxonomy" id="48416"/>
    <lineage>
        <taxon>Eukaryota</taxon>
        <taxon>Metazoa</taxon>
        <taxon>Chordata</taxon>
        <taxon>Craniata</taxon>
        <taxon>Vertebrata</taxon>
        <taxon>Euteleostomi</taxon>
        <taxon>Actinopterygii</taxon>
        <taxon>Neopterygii</taxon>
        <taxon>Teleostei</taxon>
        <taxon>Neoteleostei</taxon>
        <taxon>Acanthomorphata</taxon>
        <taxon>Eupercaria</taxon>
        <taxon>Perciformes</taxon>
        <taxon>Cottioidei</taxon>
        <taxon>Zoarcales</taxon>
        <taxon>Zoarcidae</taxon>
        <taxon>Zoarcinae</taxon>
        <taxon>Zoarces</taxon>
    </lineage>
</organism>
<name>A0AAW1FMU8_ZOAVI</name>
<proteinExistence type="predicted"/>
<dbReference type="Proteomes" id="UP001488805">
    <property type="component" value="Unassembled WGS sequence"/>
</dbReference>
<keyword evidence="2" id="KW-1185">Reference proteome</keyword>
<dbReference type="AlphaFoldDB" id="A0AAW1FMU8"/>
<reference evidence="1 2" key="1">
    <citation type="journal article" date="2024" name="Genome Biol. Evol.">
        <title>Chromosome-level genome assembly of the viviparous eelpout Zoarces viviparus.</title>
        <authorList>
            <person name="Fuhrmann N."/>
            <person name="Brasseur M.V."/>
            <person name="Bakowski C.E."/>
            <person name="Podsiadlowski L."/>
            <person name="Prost S."/>
            <person name="Krehenwinkel H."/>
            <person name="Mayer C."/>
        </authorList>
    </citation>
    <scope>NUCLEOTIDE SEQUENCE [LARGE SCALE GENOMIC DNA]</scope>
    <source>
        <strain evidence="1">NO-MEL_2022_Ind0_liver</strain>
    </source>
</reference>
<comment type="caution">
    <text evidence="1">The sequence shown here is derived from an EMBL/GenBank/DDBJ whole genome shotgun (WGS) entry which is preliminary data.</text>
</comment>
<accession>A0AAW1FMU8</accession>